<organism evidence="11 12">
    <name type="scientific">Roseibium algicola</name>
    <dbReference type="NCBI Taxonomy" id="2857014"/>
    <lineage>
        <taxon>Bacteria</taxon>
        <taxon>Pseudomonadati</taxon>
        <taxon>Pseudomonadota</taxon>
        <taxon>Alphaproteobacteria</taxon>
        <taxon>Hyphomicrobiales</taxon>
        <taxon>Stappiaceae</taxon>
        <taxon>Roseibium</taxon>
    </lineage>
</organism>
<keyword evidence="11" id="KW-0614">Plasmid</keyword>
<gene>
    <name evidence="11" type="ORF">B0E33_28575</name>
</gene>
<reference evidence="11 12" key="1">
    <citation type="submission" date="2017-02" db="EMBL/GenBank/DDBJ databases">
        <authorList>
            <person name="Jeong S."/>
        </authorList>
    </citation>
    <scope>NUCLEOTIDE SEQUENCE [LARGE SCALE GENOMIC DNA]</scope>
    <source>
        <strain evidence="11 12">RMAR6-6</strain>
        <plasmid evidence="11 12">unnamed1</plasmid>
    </source>
</reference>
<dbReference type="SMART" id="SM00382">
    <property type="entry name" value="AAA"/>
    <property type="match status" value="1"/>
</dbReference>
<dbReference type="SUPFAM" id="SSF52540">
    <property type="entry name" value="P-loop containing nucleoside triphosphate hydrolases"/>
    <property type="match status" value="1"/>
</dbReference>
<feature type="transmembrane region" description="Helical" evidence="8">
    <location>
        <begin position="20"/>
        <end position="40"/>
    </location>
</feature>
<keyword evidence="4" id="KW-0547">Nucleotide-binding</keyword>
<evidence type="ECO:0000313" key="11">
    <source>
        <dbReference type="EMBL" id="AQQ07777.1"/>
    </source>
</evidence>
<dbReference type="RefSeq" id="WP_077293861.1">
    <property type="nucleotide sequence ID" value="NZ_CP019631.1"/>
</dbReference>
<sequence length="590" mass="63225">MAVRSARESVYPALKVYRSSWTGFLAVGFFSIFVNLGTLASPLYMQQIFDRVMQSGHLETLVFLTMIVIFFLAVIAVLDAIRGSILASIAKWWDETVHADLLHAVIQTARSTGKSHSHAMNDLATIRQFVGSSSVLPFFDGPWVPFFVGAIILIHPALGFVAIAAGVLLVIIAGINDTVTRRRMAGAAAARVRAQQTIDIATQHAESVYSMGMLPGVLARYRNDNELVANSTFAVAAFSAKTAAITKFIRFTAQISVLGLGAYFATLGEITPGGMIAASIIMGRALAPAEQAIGAWRGIVGAMQSHRRLNDIFLAAPLHFDRTQQPEPSGHLQLKGVNLLVSGQERPLLRNITIDIKPATLNAIVGHSGSGKSTLCKLLIGAMDPSSGSVRLDGVAMRNWDPQQLGRNIGYLSQSVELLYGTVKENIARMGEPDDEKVVTAARLAGCHDMINALPNGYETLIGPGGLRLSGGQAQRVGLARAIYNKPKLIILDEPNSNLDSDGEASLQECLVLLREQGCTVIIVSHRPSALSKVDLIITLADGTIQKTQTGEEFMKHAIRPVSDILQKLGKVQPAQAKGASPANETQGGQ</sequence>
<evidence type="ECO:0000256" key="5">
    <source>
        <dbReference type="ARBA" id="ARBA00022840"/>
    </source>
</evidence>
<feature type="transmembrane region" description="Helical" evidence="8">
    <location>
        <begin position="146"/>
        <end position="175"/>
    </location>
</feature>
<accession>A0ABN4X8W3</accession>
<comment type="similarity">
    <text evidence="2">Belongs to the ABC transporter superfamily.</text>
</comment>
<protein>
    <recommendedName>
        <fullName evidence="13">Type I secretion system permease/ATPase</fullName>
    </recommendedName>
</protein>
<dbReference type="InterPro" id="IPR011527">
    <property type="entry name" value="ABC1_TM_dom"/>
</dbReference>
<evidence type="ECO:0000313" key="12">
    <source>
        <dbReference type="Proteomes" id="UP000188174"/>
    </source>
</evidence>
<evidence type="ECO:0000256" key="1">
    <source>
        <dbReference type="ARBA" id="ARBA00004651"/>
    </source>
</evidence>
<feature type="domain" description="ABC transporter" evidence="9">
    <location>
        <begin position="334"/>
        <end position="567"/>
    </location>
</feature>
<geneLocation type="plasmid" evidence="11 12">
    <name>unnamed1</name>
</geneLocation>
<keyword evidence="7 8" id="KW-0472">Membrane</keyword>
<dbReference type="PANTHER" id="PTHR24221:SF248">
    <property type="entry name" value="ABC TRANSPORTER TRANSMEMBRANE REGION"/>
    <property type="match status" value="1"/>
</dbReference>
<dbReference type="InterPro" id="IPR003439">
    <property type="entry name" value="ABC_transporter-like_ATP-bd"/>
</dbReference>
<dbReference type="NCBIfam" id="TIGR01842">
    <property type="entry name" value="type_I_sec_PrtD"/>
    <property type="match status" value="1"/>
</dbReference>
<proteinExistence type="inferred from homology"/>
<evidence type="ECO:0000256" key="8">
    <source>
        <dbReference type="SAM" id="Phobius"/>
    </source>
</evidence>
<keyword evidence="3 8" id="KW-0812">Transmembrane</keyword>
<dbReference type="PANTHER" id="PTHR24221">
    <property type="entry name" value="ATP-BINDING CASSETTE SUB-FAMILY B"/>
    <property type="match status" value="1"/>
</dbReference>
<dbReference type="InterPro" id="IPR036640">
    <property type="entry name" value="ABC1_TM_sf"/>
</dbReference>
<evidence type="ECO:0000259" key="10">
    <source>
        <dbReference type="PROSITE" id="PS50929"/>
    </source>
</evidence>
<dbReference type="SUPFAM" id="SSF90123">
    <property type="entry name" value="ABC transporter transmembrane region"/>
    <property type="match status" value="1"/>
</dbReference>
<dbReference type="PROSITE" id="PS50893">
    <property type="entry name" value="ABC_TRANSPORTER_2"/>
    <property type="match status" value="1"/>
</dbReference>
<dbReference type="Pfam" id="PF00664">
    <property type="entry name" value="ABC_membrane"/>
    <property type="match status" value="1"/>
</dbReference>
<evidence type="ECO:0000256" key="6">
    <source>
        <dbReference type="ARBA" id="ARBA00022989"/>
    </source>
</evidence>
<comment type="subcellular location">
    <subcellularLocation>
        <location evidence="1">Cell membrane</location>
        <topology evidence="1">Multi-pass membrane protein</topology>
    </subcellularLocation>
</comment>
<dbReference type="PROSITE" id="PS00211">
    <property type="entry name" value="ABC_TRANSPORTER_1"/>
    <property type="match status" value="1"/>
</dbReference>
<dbReference type="PROSITE" id="PS50929">
    <property type="entry name" value="ABC_TM1F"/>
    <property type="match status" value="1"/>
</dbReference>
<dbReference type="InterPro" id="IPR039421">
    <property type="entry name" value="Type_1_exporter"/>
</dbReference>
<evidence type="ECO:0000259" key="9">
    <source>
        <dbReference type="PROSITE" id="PS50893"/>
    </source>
</evidence>
<dbReference type="Proteomes" id="UP000188174">
    <property type="component" value="Plasmid unnamed1"/>
</dbReference>
<dbReference type="InterPro" id="IPR003593">
    <property type="entry name" value="AAA+_ATPase"/>
</dbReference>
<keyword evidence="6 8" id="KW-1133">Transmembrane helix</keyword>
<dbReference type="InterPro" id="IPR017871">
    <property type="entry name" value="ABC_transporter-like_CS"/>
</dbReference>
<evidence type="ECO:0000256" key="3">
    <source>
        <dbReference type="ARBA" id="ARBA00022692"/>
    </source>
</evidence>
<feature type="domain" description="ABC transmembrane type-1" evidence="10">
    <location>
        <begin position="25"/>
        <end position="301"/>
    </location>
</feature>
<feature type="transmembrane region" description="Helical" evidence="8">
    <location>
        <begin position="61"/>
        <end position="81"/>
    </location>
</feature>
<keyword evidence="5" id="KW-0067">ATP-binding</keyword>
<evidence type="ECO:0000256" key="2">
    <source>
        <dbReference type="ARBA" id="ARBA00005417"/>
    </source>
</evidence>
<evidence type="ECO:0000256" key="4">
    <source>
        <dbReference type="ARBA" id="ARBA00022741"/>
    </source>
</evidence>
<dbReference type="EMBL" id="CP019631">
    <property type="protein sequence ID" value="AQQ07777.1"/>
    <property type="molecule type" value="Genomic_DNA"/>
</dbReference>
<keyword evidence="12" id="KW-1185">Reference proteome</keyword>
<name>A0ABN4X8W3_9HYPH</name>
<dbReference type="Gene3D" id="3.40.50.300">
    <property type="entry name" value="P-loop containing nucleotide triphosphate hydrolases"/>
    <property type="match status" value="1"/>
</dbReference>
<evidence type="ECO:0008006" key="13">
    <source>
        <dbReference type="Google" id="ProtNLM"/>
    </source>
</evidence>
<evidence type="ECO:0000256" key="7">
    <source>
        <dbReference type="ARBA" id="ARBA00023136"/>
    </source>
</evidence>
<dbReference type="Gene3D" id="1.20.1560.10">
    <property type="entry name" value="ABC transporter type 1, transmembrane domain"/>
    <property type="match status" value="1"/>
</dbReference>
<dbReference type="Pfam" id="PF00005">
    <property type="entry name" value="ABC_tran"/>
    <property type="match status" value="1"/>
</dbReference>
<dbReference type="InterPro" id="IPR010128">
    <property type="entry name" value="ATPase_T1SS_PrtD-like"/>
</dbReference>
<dbReference type="InterPro" id="IPR027417">
    <property type="entry name" value="P-loop_NTPase"/>
</dbReference>